<evidence type="ECO:0000313" key="2">
    <source>
        <dbReference type="Proteomes" id="UP000308005"/>
    </source>
</evidence>
<evidence type="ECO:0000313" key="1">
    <source>
        <dbReference type="EMBL" id="THZ28317.1"/>
    </source>
</evidence>
<dbReference type="Proteomes" id="UP000308005">
    <property type="component" value="Unassembled WGS sequence"/>
</dbReference>
<protein>
    <submittedName>
        <fullName evidence="1">Uncharacterized protein</fullName>
    </submittedName>
</protein>
<dbReference type="AlphaFoldDB" id="A0A4S9TV69"/>
<sequence>MRKNERPCDEIPDNDNADAQYTALLLREEELIEAVRMVDPEEASKMESKLDKITRVPWSKLEQSDQSSDEIRLDRLYSIERARIEAEEAIQKEIQQAALKKAHEEKIRQQEARLALQQDQKVLSDEELTQAILAFISKRSRPKRCPDNGEYSWSGKVFH</sequence>
<proteinExistence type="predicted"/>
<reference evidence="1 2" key="1">
    <citation type="submission" date="2018-10" db="EMBL/GenBank/DDBJ databases">
        <title>Fifty Aureobasidium pullulans genomes reveal a recombining polyextremotolerant generalist.</title>
        <authorList>
            <person name="Gostincar C."/>
            <person name="Turk M."/>
            <person name="Zajc J."/>
            <person name="Gunde-Cimerman N."/>
        </authorList>
    </citation>
    <scope>NUCLEOTIDE SEQUENCE [LARGE SCALE GENOMIC DNA]</scope>
    <source>
        <strain evidence="1 2">EXF-3863</strain>
    </source>
</reference>
<name>A0A4S9TV69_AURPU</name>
<dbReference type="EMBL" id="QZBM01000046">
    <property type="protein sequence ID" value="THZ28317.1"/>
    <property type="molecule type" value="Genomic_DNA"/>
</dbReference>
<accession>A0A4S9TV69</accession>
<feature type="non-terminal residue" evidence="1">
    <location>
        <position position="159"/>
    </location>
</feature>
<comment type="caution">
    <text evidence="1">The sequence shown here is derived from an EMBL/GenBank/DDBJ whole genome shotgun (WGS) entry which is preliminary data.</text>
</comment>
<gene>
    <name evidence="1" type="ORF">D6C91_01963</name>
</gene>
<organism evidence="1 2">
    <name type="scientific">Aureobasidium pullulans</name>
    <name type="common">Black yeast</name>
    <name type="synonym">Pullularia pullulans</name>
    <dbReference type="NCBI Taxonomy" id="5580"/>
    <lineage>
        <taxon>Eukaryota</taxon>
        <taxon>Fungi</taxon>
        <taxon>Dikarya</taxon>
        <taxon>Ascomycota</taxon>
        <taxon>Pezizomycotina</taxon>
        <taxon>Dothideomycetes</taxon>
        <taxon>Dothideomycetidae</taxon>
        <taxon>Dothideales</taxon>
        <taxon>Saccotheciaceae</taxon>
        <taxon>Aureobasidium</taxon>
    </lineage>
</organism>